<dbReference type="PANTHER" id="PTHR34290">
    <property type="entry name" value="SI:CH73-390P7.2"/>
    <property type="match status" value="1"/>
</dbReference>
<dbReference type="Pfam" id="PF04134">
    <property type="entry name" value="DCC1-like"/>
    <property type="match status" value="1"/>
</dbReference>
<protein>
    <recommendedName>
        <fullName evidence="3">Thiol-disulfide oxidoreductase DCC</fullName>
    </recommendedName>
</protein>
<evidence type="ECO:0000313" key="2">
    <source>
        <dbReference type="Proteomes" id="UP001465755"/>
    </source>
</evidence>
<gene>
    <name evidence="1" type="ORF">WJX73_009515</name>
</gene>
<organism evidence="1 2">
    <name type="scientific">Symbiochloris irregularis</name>
    <dbReference type="NCBI Taxonomy" id="706552"/>
    <lineage>
        <taxon>Eukaryota</taxon>
        <taxon>Viridiplantae</taxon>
        <taxon>Chlorophyta</taxon>
        <taxon>core chlorophytes</taxon>
        <taxon>Trebouxiophyceae</taxon>
        <taxon>Trebouxiales</taxon>
        <taxon>Trebouxiaceae</taxon>
        <taxon>Symbiochloris</taxon>
    </lineage>
</organism>
<dbReference type="EMBL" id="JALJOQ010000012">
    <property type="protein sequence ID" value="KAK9811054.1"/>
    <property type="molecule type" value="Genomic_DNA"/>
</dbReference>
<dbReference type="GO" id="GO:0015035">
    <property type="term" value="F:protein-disulfide reductase activity"/>
    <property type="evidence" value="ECO:0007669"/>
    <property type="project" value="InterPro"/>
</dbReference>
<comment type="caution">
    <text evidence="1">The sequence shown here is derived from an EMBL/GenBank/DDBJ whole genome shotgun (WGS) entry which is preliminary data.</text>
</comment>
<reference evidence="1 2" key="1">
    <citation type="journal article" date="2024" name="Nat. Commun.">
        <title>Phylogenomics reveals the evolutionary origins of lichenization in chlorophyte algae.</title>
        <authorList>
            <person name="Puginier C."/>
            <person name="Libourel C."/>
            <person name="Otte J."/>
            <person name="Skaloud P."/>
            <person name="Haon M."/>
            <person name="Grisel S."/>
            <person name="Petersen M."/>
            <person name="Berrin J.G."/>
            <person name="Delaux P.M."/>
            <person name="Dal Grande F."/>
            <person name="Keller J."/>
        </authorList>
    </citation>
    <scope>NUCLEOTIDE SEQUENCE [LARGE SCALE GENOMIC DNA]</scope>
    <source>
        <strain evidence="1 2">SAG 2036</strain>
    </source>
</reference>
<name>A0AAW1PSF8_9CHLO</name>
<evidence type="ECO:0000313" key="1">
    <source>
        <dbReference type="EMBL" id="KAK9811054.1"/>
    </source>
</evidence>
<evidence type="ECO:0008006" key="3">
    <source>
        <dbReference type="Google" id="ProtNLM"/>
    </source>
</evidence>
<keyword evidence="2" id="KW-1185">Reference proteome</keyword>
<sequence length="201" mass="22152">MRSARAPLFESAHRAPFGFQAIPMSVSQQAHSSSLEQKNCSTQTHFARAVHVSATQSSAAPAASLQTGGQPSWTIEMLYDGDCPLCMREVNSLRNAPRADNINFVDIASDSYNPAEHADISYEEAMGKIHAIRRDGGIVTNVEAFKQLYEAAGRGWVYSFARIGPLKSAAEWVYNVWAKYRMEITGRGSMNAVMSQKKTCR</sequence>
<dbReference type="PANTHER" id="PTHR34290:SF2">
    <property type="entry name" value="OS04G0668800 PROTEIN"/>
    <property type="match status" value="1"/>
</dbReference>
<accession>A0AAW1PSF8</accession>
<proteinExistence type="predicted"/>
<dbReference type="InterPro" id="IPR044691">
    <property type="entry name" value="DCC1_Trx"/>
</dbReference>
<dbReference type="Proteomes" id="UP001465755">
    <property type="component" value="Unassembled WGS sequence"/>
</dbReference>
<dbReference type="AlphaFoldDB" id="A0AAW1PSF8"/>
<dbReference type="InterPro" id="IPR007263">
    <property type="entry name" value="DCC1-like"/>
</dbReference>